<dbReference type="InterPro" id="IPR012337">
    <property type="entry name" value="RNaseH-like_sf"/>
</dbReference>
<sequence>MRAVFLAMKHFLPHLRGFHVLVCTDSTAVVAYINHQGDLPSHPLFKLAQQILLWVETRLLLLRVVFVPGHINQEADFLLRQMLRPGERRRHPQVMESVWQIYSRAEVDLFSSKESTHCPLWYSLSHLGLDALVQTWPRLHLYAFPPVALLPQVLARVHHDGVHLLLVAPRWPARVWFVDLLPPRRRSLGDSHKGSLLSQARGEILHPHPEMWKLWVWPLRGTSSLRQASHQRLWRLY</sequence>
<evidence type="ECO:0000313" key="1">
    <source>
        <dbReference type="EMBL" id="KAK3512222.1"/>
    </source>
</evidence>
<comment type="caution">
    <text evidence="1">The sequence shown here is derived from an EMBL/GenBank/DDBJ whole genome shotgun (WGS) entry which is preliminary data.</text>
</comment>
<dbReference type="AlphaFoldDB" id="A0AAE0UPC8"/>
<dbReference type="SUPFAM" id="SSF53098">
    <property type="entry name" value="Ribonuclease H-like"/>
    <property type="match status" value="1"/>
</dbReference>
<dbReference type="PANTHER" id="PTHR33050:SF7">
    <property type="entry name" value="RIBONUCLEASE H"/>
    <property type="match status" value="1"/>
</dbReference>
<keyword evidence="2" id="KW-1185">Reference proteome</keyword>
<dbReference type="Proteomes" id="UP001274896">
    <property type="component" value="Unassembled WGS sequence"/>
</dbReference>
<proteinExistence type="predicted"/>
<name>A0AAE0UPC8_9TELE</name>
<reference evidence="1" key="1">
    <citation type="submission" date="2023-06" db="EMBL/GenBank/DDBJ databases">
        <title>Male Hemibagrus guttatus genome.</title>
        <authorList>
            <person name="Bian C."/>
        </authorList>
    </citation>
    <scope>NUCLEOTIDE SEQUENCE</scope>
    <source>
        <strain evidence="1">Male_cb2023</strain>
        <tissue evidence="1">Muscle</tissue>
    </source>
</reference>
<gene>
    <name evidence="1" type="ORF">QTP70_001104</name>
</gene>
<dbReference type="EMBL" id="JAUCMX010000023">
    <property type="protein sequence ID" value="KAK3512222.1"/>
    <property type="molecule type" value="Genomic_DNA"/>
</dbReference>
<dbReference type="CDD" id="cd09275">
    <property type="entry name" value="RNase_HI_RT_DIRS1"/>
    <property type="match status" value="1"/>
</dbReference>
<accession>A0AAE0UPC8</accession>
<dbReference type="PANTHER" id="PTHR33050">
    <property type="entry name" value="REVERSE TRANSCRIPTASE DOMAIN-CONTAINING PROTEIN"/>
    <property type="match status" value="1"/>
</dbReference>
<protein>
    <recommendedName>
        <fullName evidence="3">RNase H type-1 domain-containing protein</fullName>
    </recommendedName>
</protein>
<dbReference type="InterPro" id="IPR052055">
    <property type="entry name" value="Hepadnavirus_pol/RT"/>
</dbReference>
<evidence type="ECO:0000313" key="2">
    <source>
        <dbReference type="Proteomes" id="UP001274896"/>
    </source>
</evidence>
<evidence type="ECO:0008006" key="3">
    <source>
        <dbReference type="Google" id="ProtNLM"/>
    </source>
</evidence>
<organism evidence="1 2">
    <name type="scientific">Hemibagrus guttatus</name>
    <dbReference type="NCBI Taxonomy" id="175788"/>
    <lineage>
        <taxon>Eukaryota</taxon>
        <taxon>Metazoa</taxon>
        <taxon>Chordata</taxon>
        <taxon>Craniata</taxon>
        <taxon>Vertebrata</taxon>
        <taxon>Euteleostomi</taxon>
        <taxon>Actinopterygii</taxon>
        <taxon>Neopterygii</taxon>
        <taxon>Teleostei</taxon>
        <taxon>Ostariophysi</taxon>
        <taxon>Siluriformes</taxon>
        <taxon>Bagridae</taxon>
        <taxon>Hemibagrus</taxon>
    </lineage>
</organism>